<dbReference type="RefSeq" id="WP_144304757.1">
    <property type="nucleotide sequence ID" value="NZ_QMIE01000187.1"/>
</dbReference>
<evidence type="ECO:0000313" key="3">
    <source>
        <dbReference type="EMBL" id="TVM07525.1"/>
    </source>
</evidence>
<dbReference type="OrthoDB" id="9789256at2"/>
<dbReference type="GO" id="GO:0006310">
    <property type="term" value="P:DNA recombination"/>
    <property type="evidence" value="ECO:0007669"/>
    <property type="project" value="UniProtKB-KW"/>
</dbReference>
<reference evidence="3 4" key="1">
    <citation type="submission" date="2018-06" db="EMBL/GenBank/DDBJ databases">
        <title>Complete genome of Desulfovibrio indonesiensis P37SLT.</title>
        <authorList>
            <person name="Crispim J.S."/>
            <person name="Vidigal P.M.P."/>
            <person name="Silva L.C.F."/>
            <person name="Laguardia C.N."/>
            <person name="Araujo L.C."/>
            <person name="Dias R.S."/>
            <person name="Sousa M.P."/>
            <person name="Paula S.O."/>
            <person name="Silva C."/>
        </authorList>
    </citation>
    <scope>NUCLEOTIDE SEQUENCE [LARGE SCALE GENOMIC DNA]</scope>
    <source>
        <strain evidence="3 4">P37SLT</strain>
    </source>
</reference>
<evidence type="ECO:0000256" key="1">
    <source>
        <dbReference type="ARBA" id="ARBA00023172"/>
    </source>
</evidence>
<dbReference type="InterPro" id="IPR013762">
    <property type="entry name" value="Integrase-like_cat_sf"/>
</dbReference>
<dbReference type="InterPro" id="IPR002104">
    <property type="entry name" value="Integrase_catalytic"/>
</dbReference>
<comment type="caution">
    <text evidence="3">The sequence shown here is derived from an EMBL/GenBank/DDBJ whole genome shotgun (WGS) entry which is preliminary data.</text>
</comment>
<dbReference type="GO" id="GO:0015074">
    <property type="term" value="P:DNA integration"/>
    <property type="evidence" value="ECO:0007669"/>
    <property type="project" value="InterPro"/>
</dbReference>
<dbReference type="InterPro" id="IPR011010">
    <property type="entry name" value="DNA_brk_join_enz"/>
</dbReference>
<gene>
    <name evidence="3" type="ORF">DPQ33_19285</name>
</gene>
<organism evidence="3 4">
    <name type="scientific">Oceanidesulfovibrio indonesiensis</name>
    <dbReference type="NCBI Taxonomy" id="54767"/>
    <lineage>
        <taxon>Bacteria</taxon>
        <taxon>Pseudomonadati</taxon>
        <taxon>Thermodesulfobacteriota</taxon>
        <taxon>Desulfovibrionia</taxon>
        <taxon>Desulfovibrionales</taxon>
        <taxon>Desulfovibrionaceae</taxon>
        <taxon>Oceanidesulfovibrio</taxon>
    </lineage>
</organism>
<dbReference type="GO" id="GO:0003677">
    <property type="term" value="F:DNA binding"/>
    <property type="evidence" value="ECO:0007669"/>
    <property type="project" value="InterPro"/>
</dbReference>
<sequence>EAEDNFQAANLMRLALLTGMRRGELFRLQWDHVDFERGFIRLVNPKGGVETSIPLSTDARRVLENHPRLDHSAYVFPGRNGQQRVDINKQVNRIKERAGLPKDFRALHGLRHVYASALASSGKVDMYTLQKLLTHKSPTMTQRYAHLRDETLRNASDLAGSLLMGDGENE</sequence>
<dbReference type="PANTHER" id="PTHR30349">
    <property type="entry name" value="PHAGE INTEGRASE-RELATED"/>
    <property type="match status" value="1"/>
</dbReference>
<keyword evidence="4" id="KW-1185">Reference proteome</keyword>
<dbReference type="Gene3D" id="1.10.443.10">
    <property type="entry name" value="Intergrase catalytic core"/>
    <property type="match status" value="1"/>
</dbReference>
<feature type="non-terminal residue" evidence="3">
    <location>
        <position position="1"/>
    </location>
</feature>
<evidence type="ECO:0000313" key="4">
    <source>
        <dbReference type="Proteomes" id="UP000448292"/>
    </source>
</evidence>
<dbReference type="PANTHER" id="PTHR30349:SF64">
    <property type="entry name" value="PROPHAGE INTEGRASE INTD-RELATED"/>
    <property type="match status" value="1"/>
</dbReference>
<accession>A0A7M3M9V9</accession>
<dbReference type="SUPFAM" id="SSF56349">
    <property type="entry name" value="DNA breaking-rejoining enzymes"/>
    <property type="match status" value="1"/>
</dbReference>
<dbReference type="Proteomes" id="UP000448292">
    <property type="component" value="Unassembled WGS sequence"/>
</dbReference>
<evidence type="ECO:0000259" key="2">
    <source>
        <dbReference type="PROSITE" id="PS51898"/>
    </source>
</evidence>
<protein>
    <submittedName>
        <fullName evidence="3">Site-specific integrase</fullName>
    </submittedName>
</protein>
<dbReference type="PROSITE" id="PS51898">
    <property type="entry name" value="TYR_RECOMBINASE"/>
    <property type="match status" value="1"/>
</dbReference>
<name>A0A7M3M9V9_9BACT</name>
<dbReference type="EMBL" id="QMIE01000187">
    <property type="protein sequence ID" value="TVM07525.1"/>
    <property type="molecule type" value="Genomic_DNA"/>
</dbReference>
<dbReference type="AlphaFoldDB" id="A0A7M3M9V9"/>
<dbReference type="Pfam" id="PF00589">
    <property type="entry name" value="Phage_integrase"/>
    <property type="match status" value="1"/>
</dbReference>
<feature type="domain" description="Tyr recombinase" evidence="2">
    <location>
        <begin position="1"/>
        <end position="157"/>
    </location>
</feature>
<proteinExistence type="predicted"/>
<dbReference type="CDD" id="cd00796">
    <property type="entry name" value="INT_Rci_Hp1_C"/>
    <property type="match status" value="1"/>
</dbReference>
<keyword evidence="1" id="KW-0233">DNA recombination</keyword>
<dbReference type="InterPro" id="IPR050090">
    <property type="entry name" value="Tyrosine_recombinase_XerCD"/>
</dbReference>